<evidence type="ECO:0000256" key="2">
    <source>
        <dbReference type="ARBA" id="ARBA00004370"/>
    </source>
</evidence>
<dbReference type="GO" id="GO:0016020">
    <property type="term" value="C:membrane"/>
    <property type="evidence" value="ECO:0007669"/>
    <property type="project" value="UniProtKB-SubCell"/>
</dbReference>
<evidence type="ECO:0000256" key="5">
    <source>
        <dbReference type="ARBA" id="ARBA00022679"/>
    </source>
</evidence>
<dbReference type="GO" id="GO:0000160">
    <property type="term" value="P:phosphorelay signal transduction system"/>
    <property type="evidence" value="ECO:0007669"/>
    <property type="project" value="UniProtKB-KW"/>
</dbReference>
<dbReference type="Pfam" id="PF09984">
    <property type="entry name" value="sCache_4"/>
    <property type="match status" value="1"/>
</dbReference>
<keyword evidence="7" id="KW-0902">Two-component regulatory system</keyword>
<dbReference type="SUPFAM" id="SSF55874">
    <property type="entry name" value="ATPase domain of HSP90 chaperone/DNA topoisomerase II/histidine kinase"/>
    <property type="match status" value="1"/>
</dbReference>
<evidence type="ECO:0000256" key="6">
    <source>
        <dbReference type="ARBA" id="ARBA00022777"/>
    </source>
</evidence>
<proteinExistence type="predicted"/>
<dbReference type="EC" id="2.7.13.3" evidence="3"/>
<dbReference type="Proteomes" id="UP000705867">
    <property type="component" value="Unassembled WGS sequence"/>
</dbReference>
<evidence type="ECO:0000256" key="8">
    <source>
        <dbReference type="SAM" id="Phobius"/>
    </source>
</evidence>
<dbReference type="GO" id="GO:0004673">
    <property type="term" value="F:protein histidine kinase activity"/>
    <property type="evidence" value="ECO:0007669"/>
    <property type="project" value="UniProtKB-EC"/>
</dbReference>
<dbReference type="Gene3D" id="3.30.565.10">
    <property type="entry name" value="Histidine kinase-like ATPase, C-terminal domain"/>
    <property type="match status" value="1"/>
</dbReference>
<evidence type="ECO:0000256" key="3">
    <source>
        <dbReference type="ARBA" id="ARBA00012438"/>
    </source>
</evidence>
<sequence>MKNSFIFKIFLVFVAAVLLIFSVFTAILAYRQYHALRENLLKTGESVAELLAYSVRTGVFAENKGILKNVIHGAMLQKDVLSVIIADAQGKVLMASRRVQNNRYVVETEATGIPPIPYPLPGHRGIEIREVHATVEFTKPVLIEAMDQYEISLYFDNDSPERSYVIAGFIKIILDKTVVYSEIYSILIRNAIILLFIILAGTGAVFVFLRRITMPLSRLTGSVVHLGEGEPFVYDVPPADDEIGKLAKALMSMYENLCSREREKSTLQEENVRTLERMVSEERRHNIEKETMLKDLHDGLGGIITGIKLLSEIALELLSRIQLPSRAPCGGQEKNNPALFAHLAKVLTTLLERAEEGRSEIKGFMQSLDGRDWGSLIAEMRLYGQQVLEPHHISFTLTHDISVPDRTLSSSLFLTLFKIFREALTNVTKHAQAVNVFVSFSVSPEKLILALRDDGIGLKEPTGRGRGIPNMKSRGESVGGTVSVYTDKGTVVRLEIRAPFDPYL</sequence>
<dbReference type="InterPro" id="IPR003594">
    <property type="entry name" value="HATPase_dom"/>
</dbReference>
<dbReference type="CDD" id="cd16917">
    <property type="entry name" value="HATPase_UhpB-NarQ-NarX-like"/>
    <property type="match status" value="1"/>
</dbReference>
<dbReference type="Pfam" id="PF02518">
    <property type="entry name" value="HATPase_c"/>
    <property type="match status" value="1"/>
</dbReference>
<dbReference type="InterPro" id="IPR003660">
    <property type="entry name" value="HAMP_dom"/>
</dbReference>
<evidence type="ECO:0000313" key="11">
    <source>
        <dbReference type="Proteomes" id="UP000705867"/>
    </source>
</evidence>
<name>A0A953JAR6_9BACT</name>
<protein>
    <recommendedName>
        <fullName evidence="3">histidine kinase</fullName>
        <ecNumber evidence="3">2.7.13.3</ecNumber>
    </recommendedName>
</protein>
<dbReference type="InterPro" id="IPR036890">
    <property type="entry name" value="HATPase_C_sf"/>
</dbReference>
<reference evidence="10" key="1">
    <citation type="journal article" date="2021" name="bioRxiv">
        <title>Unraveling nitrogen, sulfur and carbon metabolic pathways and microbial community transcriptional responses to substrate deprivation and toxicity stresses in a bioreactor mimicking anoxic brackish coastal sediment conditions.</title>
        <authorList>
            <person name="Martins P.D."/>
            <person name="Echeveste M.J."/>
            <person name="Arshad A."/>
            <person name="Kurth J."/>
            <person name="Ouboter H."/>
            <person name="Jetten M.S.M."/>
            <person name="Welte C.U."/>
        </authorList>
    </citation>
    <scope>NUCLEOTIDE SEQUENCE</scope>
    <source>
        <strain evidence="10">MAG_39</strain>
    </source>
</reference>
<dbReference type="InterPro" id="IPR050482">
    <property type="entry name" value="Sensor_HK_TwoCompSys"/>
</dbReference>
<keyword evidence="8" id="KW-0472">Membrane</keyword>
<keyword evidence="8" id="KW-1133">Transmembrane helix</keyword>
<gene>
    <name evidence="10" type="ORF">K8I29_09885</name>
</gene>
<dbReference type="Gene3D" id="6.10.340.10">
    <property type="match status" value="1"/>
</dbReference>
<evidence type="ECO:0000259" key="9">
    <source>
        <dbReference type="PROSITE" id="PS50885"/>
    </source>
</evidence>
<dbReference type="PANTHER" id="PTHR24421">
    <property type="entry name" value="NITRATE/NITRITE SENSOR PROTEIN NARX-RELATED"/>
    <property type="match status" value="1"/>
</dbReference>
<dbReference type="InterPro" id="IPR019247">
    <property type="entry name" value="Histidine_kinase_BarA_N"/>
</dbReference>
<dbReference type="PANTHER" id="PTHR24421:SF10">
    <property type="entry name" value="NITRATE_NITRITE SENSOR PROTEIN NARQ"/>
    <property type="match status" value="1"/>
</dbReference>
<dbReference type="EMBL" id="JAIOIV010000076">
    <property type="protein sequence ID" value="MBZ0156502.1"/>
    <property type="molecule type" value="Genomic_DNA"/>
</dbReference>
<feature type="transmembrane region" description="Helical" evidence="8">
    <location>
        <begin position="186"/>
        <end position="209"/>
    </location>
</feature>
<keyword evidence="5" id="KW-0808">Transferase</keyword>
<keyword evidence="6" id="KW-0418">Kinase</keyword>
<organism evidence="10 11">
    <name type="scientific">Candidatus Nitrobium versatile</name>
    <dbReference type="NCBI Taxonomy" id="2884831"/>
    <lineage>
        <taxon>Bacteria</taxon>
        <taxon>Pseudomonadati</taxon>
        <taxon>Nitrospirota</taxon>
        <taxon>Nitrospiria</taxon>
        <taxon>Nitrospirales</taxon>
        <taxon>Nitrospiraceae</taxon>
        <taxon>Candidatus Nitrobium</taxon>
    </lineage>
</organism>
<comment type="catalytic activity">
    <reaction evidence="1">
        <text>ATP + protein L-histidine = ADP + protein N-phospho-L-histidine.</text>
        <dbReference type="EC" id="2.7.13.3"/>
    </reaction>
</comment>
<feature type="domain" description="HAMP" evidence="9">
    <location>
        <begin position="210"/>
        <end position="262"/>
    </location>
</feature>
<reference evidence="10" key="2">
    <citation type="submission" date="2021-08" db="EMBL/GenBank/DDBJ databases">
        <authorList>
            <person name="Dalcin Martins P."/>
        </authorList>
    </citation>
    <scope>NUCLEOTIDE SEQUENCE</scope>
    <source>
        <strain evidence="10">MAG_39</strain>
    </source>
</reference>
<accession>A0A953JAR6</accession>
<keyword evidence="8" id="KW-0812">Transmembrane</keyword>
<dbReference type="SMART" id="SM00304">
    <property type="entry name" value="HAMP"/>
    <property type="match status" value="1"/>
</dbReference>
<dbReference type="PROSITE" id="PS50885">
    <property type="entry name" value="HAMP"/>
    <property type="match status" value="1"/>
</dbReference>
<evidence type="ECO:0000256" key="4">
    <source>
        <dbReference type="ARBA" id="ARBA00022553"/>
    </source>
</evidence>
<comment type="subcellular location">
    <subcellularLocation>
        <location evidence="2">Membrane</location>
    </subcellularLocation>
</comment>
<evidence type="ECO:0000313" key="10">
    <source>
        <dbReference type="EMBL" id="MBZ0156502.1"/>
    </source>
</evidence>
<comment type="caution">
    <text evidence="10">The sequence shown here is derived from an EMBL/GenBank/DDBJ whole genome shotgun (WGS) entry which is preliminary data.</text>
</comment>
<feature type="transmembrane region" description="Helical" evidence="8">
    <location>
        <begin position="6"/>
        <end position="30"/>
    </location>
</feature>
<keyword evidence="4" id="KW-0597">Phosphoprotein</keyword>
<dbReference type="AlphaFoldDB" id="A0A953JAR6"/>
<evidence type="ECO:0000256" key="1">
    <source>
        <dbReference type="ARBA" id="ARBA00000085"/>
    </source>
</evidence>
<evidence type="ECO:0000256" key="7">
    <source>
        <dbReference type="ARBA" id="ARBA00023012"/>
    </source>
</evidence>
<dbReference type="SMART" id="SM00387">
    <property type="entry name" value="HATPase_c"/>
    <property type="match status" value="1"/>
</dbReference>